<reference evidence="1 2" key="1">
    <citation type="submission" date="2018-06" db="EMBL/GenBank/DDBJ databases">
        <title>Genomic Encyclopedia of Archaeal and Bacterial Type Strains, Phase II (KMG-II): from individual species to whole genera.</title>
        <authorList>
            <person name="Goeker M."/>
        </authorList>
    </citation>
    <scope>NUCLEOTIDE SEQUENCE [LARGE SCALE GENOMIC DNA]</scope>
    <source>
        <strain evidence="1 2">DSM 22686</strain>
    </source>
</reference>
<organism evidence="1 2">
    <name type="scientific">Algoriphagus ratkowskyi</name>
    <dbReference type="NCBI Taxonomy" id="57028"/>
    <lineage>
        <taxon>Bacteria</taxon>
        <taxon>Pseudomonadati</taxon>
        <taxon>Bacteroidota</taxon>
        <taxon>Cytophagia</taxon>
        <taxon>Cytophagales</taxon>
        <taxon>Cyclobacteriaceae</taxon>
        <taxon>Algoriphagus</taxon>
    </lineage>
</organism>
<proteinExistence type="predicted"/>
<dbReference type="AlphaFoldDB" id="A0A2W7T7G3"/>
<dbReference type="EMBL" id="QKZU01000004">
    <property type="protein sequence ID" value="PZX59162.1"/>
    <property type="molecule type" value="Genomic_DNA"/>
</dbReference>
<evidence type="ECO:0000313" key="1">
    <source>
        <dbReference type="EMBL" id="PZX59162.1"/>
    </source>
</evidence>
<accession>A0A2W7T7G3</accession>
<evidence type="ECO:0000313" key="2">
    <source>
        <dbReference type="Proteomes" id="UP000249115"/>
    </source>
</evidence>
<gene>
    <name evidence="1" type="ORF">LV84_01188</name>
</gene>
<comment type="caution">
    <text evidence="1">The sequence shown here is derived from an EMBL/GenBank/DDBJ whole genome shotgun (WGS) entry which is preliminary data.</text>
</comment>
<name>A0A2W7T7G3_9BACT</name>
<dbReference type="Proteomes" id="UP000249115">
    <property type="component" value="Unassembled WGS sequence"/>
</dbReference>
<protein>
    <submittedName>
        <fullName evidence="1">Uncharacterized protein</fullName>
    </submittedName>
</protein>
<sequence>MAFEAQTLSTIRDFVRLIFFYMQGYKIYGRYDLAYIKHPAVKLSYRLTS</sequence>